<feature type="signal peptide" evidence="3">
    <location>
        <begin position="1"/>
        <end position="24"/>
    </location>
</feature>
<keyword evidence="3" id="KW-0813">Transport</keyword>
<dbReference type="Gene3D" id="2.70.170.10">
    <property type="entry name" value="Neurotransmitter-gated ion-channel ligand-binding domain"/>
    <property type="match status" value="1"/>
</dbReference>
<evidence type="ECO:0000256" key="3">
    <source>
        <dbReference type="RuleBase" id="RU000687"/>
    </source>
</evidence>
<dbReference type="InterPro" id="IPR036734">
    <property type="entry name" value="Neur_chan_lig-bd_sf"/>
</dbReference>
<evidence type="ECO:0000256" key="4">
    <source>
        <dbReference type="SAM" id="MobiDB-lite"/>
    </source>
</evidence>
<proteinExistence type="inferred from homology"/>
<evidence type="ECO:0000313" key="7">
    <source>
        <dbReference type="Proteomes" id="UP000762676"/>
    </source>
</evidence>
<organism evidence="6 7">
    <name type="scientific">Elysia marginata</name>
    <dbReference type="NCBI Taxonomy" id="1093978"/>
    <lineage>
        <taxon>Eukaryota</taxon>
        <taxon>Metazoa</taxon>
        <taxon>Spiralia</taxon>
        <taxon>Lophotrochozoa</taxon>
        <taxon>Mollusca</taxon>
        <taxon>Gastropoda</taxon>
        <taxon>Heterobranchia</taxon>
        <taxon>Euthyneura</taxon>
        <taxon>Panpulmonata</taxon>
        <taxon>Sacoglossa</taxon>
        <taxon>Placobranchoidea</taxon>
        <taxon>Plakobranchidae</taxon>
        <taxon>Elysia</taxon>
    </lineage>
</organism>
<dbReference type="SUPFAM" id="SSF63712">
    <property type="entry name" value="Nicotinic receptor ligand binding domain-like"/>
    <property type="match status" value="1"/>
</dbReference>
<dbReference type="Proteomes" id="UP000762676">
    <property type="component" value="Unassembled WGS sequence"/>
</dbReference>
<keyword evidence="3" id="KW-0812">Transmembrane</keyword>
<dbReference type="InterPro" id="IPR018000">
    <property type="entry name" value="Neurotransmitter_ion_chnl_CS"/>
</dbReference>
<accession>A0AAV4JS16</accession>
<keyword evidence="7" id="KW-1185">Reference proteome</keyword>
<dbReference type="Pfam" id="PF02931">
    <property type="entry name" value="Neur_chan_LBD"/>
    <property type="match status" value="1"/>
</dbReference>
<gene>
    <name evidence="6" type="ORF">ElyMa_003432500</name>
</gene>
<dbReference type="GO" id="GO:0016020">
    <property type="term" value="C:membrane"/>
    <property type="evidence" value="ECO:0007669"/>
    <property type="project" value="UniProtKB-SubCell"/>
</dbReference>
<comment type="caution">
    <text evidence="3">Lacks conserved residue(s) required for the propagation of feature annotation.</text>
</comment>
<sequence length="332" mass="37972">MVYRLKVMAAVMLLLNAVLYNVLGVSAELRGTQQSYYSLMDKLFLSYKPEVRPNDDGHETLVHVAVSLLSIQTLDEKSQMLESSLLIDAEWNDKYLTWNESEFGEISSFLYHQKKVWLPDIIVENSIESQTKVGYDENFVRIGSSGYIHWRSSQVARTGCDIDVTYYPFDTQTCVIMISTWMSTKSEIGKRTERMTRKLRAWLGINKVTDQDRGEPQDEEPVDVEPSAKNSFPARSKTSVTPLTDKPATISCHACDHDQEEITWPKVAETVDRVMFFLTSGLIALITLVFFAILMHVDLEVSLNITWALTPTASFRRTSCGLRSRRFKTRRK</sequence>
<feature type="region of interest" description="Disordered" evidence="4">
    <location>
        <begin position="210"/>
        <end position="242"/>
    </location>
</feature>
<dbReference type="FunFam" id="2.70.170.10:FF:000028">
    <property type="entry name" value="AcetylCholine Receptor"/>
    <property type="match status" value="1"/>
</dbReference>
<dbReference type="AlphaFoldDB" id="A0AAV4JS16"/>
<dbReference type="InterPro" id="IPR006201">
    <property type="entry name" value="Neur_channel"/>
</dbReference>
<keyword evidence="3" id="KW-0407">Ion channel</keyword>
<keyword evidence="2 3" id="KW-0472">Membrane</keyword>
<evidence type="ECO:0000256" key="2">
    <source>
        <dbReference type="ARBA" id="ARBA00023136"/>
    </source>
</evidence>
<feature type="domain" description="Neurotransmitter-gated ion-channel ligand-binding" evidence="5">
    <location>
        <begin position="38"/>
        <end position="194"/>
    </location>
</feature>
<evidence type="ECO:0000313" key="6">
    <source>
        <dbReference type="EMBL" id="GFS25090.1"/>
    </source>
</evidence>
<dbReference type="GO" id="GO:0004888">
    <property type="term" value="F:transmembrane signaling receptor activity"/>
    <property type="evidence" value="ECO:0007669"/>
    <property type="project" value="InterPro"/>
</dbReference>
<dbReference type="PRINTS" id="PR00252">
    <property type="entry name" value="NRIONCHANNEL"/>
</dbReference>
<keyword evidence="3" id="KW-1133">Transmembrane helix</keyword>
<comment type="similarity">
    <text evidence="3">Belongs to the ligand-gated ion channel (TC 1.A.9) family.</text>
</comment>
<comment type="caution">
    <text evidence="6">The sequence shown here is derived from an EMBL/GenBank/DDBJ whole genome shotgun (WGS) entry which is preliminary data.</text>
</comment>
<feature type="chain" id="PRO_5043085256" evidence="3">
    <location>
        <begin position="25"/>
        <end position="332"/>
    </location>
</feature>
<feature type="transmembrane region" description="Helical" evidence="3">
    <location>
        <begin position="274"/>
        <end position="294"/>
    </location>
</feature>
<dbReference type="PROSITE" id="PS00236">
    <property type="entry name" value="NEUROTR_ION_CHANNEL"/>
    <property type="match status" value="1"/>
</dbReference>
<dbReference type="GO" id="GO:0005230">
    <property type="term" value="F:extracellular ligand-gated monoatomic ion channel activity"/>
    <property type="evidence" value="ECO:0007669"/>
    <property type="project" value="InterPro"/>
</dbReference>
<keyword evidence="3" id="KW-0406">Ion transport</keyword>
<reference evidence="6 7" key="1">
    <citation type="journal article" date="2021" name="Elife">
        <title>Chloroplast acquisition without the gene transfer in kleptoplastic sea slugs, Plakobranchus ocellatus.</title>
        <authorList>
            <person name="Maeda T."/>
            <person name="Takahashi S."/>
            <person name="Yoshida T."/>
            <person name="Shimamura S."/>
            <person name="Takaki Y."/>
            <person name="Nagai Y."/>
            <person name="Toyoda A."/>
            <person name="Suzuki Y."/>
            <person name="Arimoto A."/>
            <person name="Ishii H."/>
            <person name="Satoh N."/>
            <person name="Nishiyama T."/>
            <person name="Hasebe M."/>
            <person name="Maruyama T."/>
            <person name="Minagawa J."/>
            <person name="Obokata J."/>
            <person name="Shigenobu S."/>
        </authorList>
    </citation>
    <scope>NUCLEOTIDE SEQUENCE [LARGE SCALE GENOMIC DNA]</scope>
</reference>
<name>A0AAV4JS16_9GAST</name>
<dbReference type="InterPro" id="IPR006202">
    <property type="entry name" value="Neur_chan_lig-bd"/>
</dbReference>
<evidence type="ECO:0000259" key="5">
    <source>
        <dbReference type="Pfam" id="PF02931"/>
    </source>
</evidence>
<dbReference type="PANTHER" id="PTHR18945">
    <property type="entry name" value="NEUROTRANSMITTER GATED ION CHANNEL"/>
    <property type="match status" value="1"/>
</dbReference>
<dbReference type="EMBL" id="BMAT01007045">
    <property type="protein sequence ID" value="GFS25090.1"/>
    <property type="molecule type" value="Genomic_DNA"/>
</dbReference>
<evidence type="ECO:0000256" key="1">
    <source>
        <dbReference type="ARBA" id="ARBA00004141"/>
    </source>
</evidence>
<comment type="subcellular location">
    <subcellularLocation>
        <location evidence="1">Membrane</location>
        <topology evidence="1">Multi-pass membrane protein</topology>
    </subcellularLocation>
</comment>
<dbReference type="CDD" id="cd18989">
    <property type="entry name" value="LGIC_ECD_cation"/>
    <property type="match status" value="1"/>
</dbReference>
<protein>
    <submittedName>
        <fullName evidence="6">Acetylcholine receptor subunit alpha-like protein 1</fullName>
    </submittedName>
</protein>
<keyword evidence="3" id="KW-0732">Signal</keyword>
<keyword evidence="6" id="KW-0675">Receptor</keyword>